<evidence type="ECO:0000313" key="3">
    <source>
        <dbReference type="Proteomes" id="UP001633002"/>
    </source>
</evidence>
<dbReference type="Proteomes" id="UP001633002">
    <property type="component" value="Unassembled WGS sequence"/>
</dbReference>
<evidence type="ECO:0000256" key="1">
    <source>
        <dbReference type="SAM" id="MobiDB-lite"/>
    </source>
</evidence>
<keyword evidence="3" id="KW-1185">Reference proteome</keyword>
<organism evidence="2 3">
    <name type="scientific">Riccia sorocarpa</name>
    <dbReference type="NCBI Taxonomy" id="122646"/>
    <lineage>
        <taxon>Eukaryota</taxon>
        <taxon>Viridiplantae</taxon>
        <taxon>Streptophyta</taxon>
        <taxon>Embryophyta</taxon>
        <taxon>Marchantiophyta</taxon>
        <taxon>Marchantiopsida</taxon>
        <taxon>Marchantiidae</taxon>
        <taxon>Marchantiales</taxon>
        <taxon>Ricciaceae</taxon>
        <taxon>Riccia</taxon>
    </lineage>
</organism>
<feature type="compositionally biased region" description="Low complexity" evidence="1">
    <location>
        <begin position="22"/>
        <end position="32"/>
    </location>
</feature>
<proteinExistence type="predicted"/>
<gene>
    <name evidence="2" type="ORF">R1sor_015050</name>
</gene>
<name>A0ABD3HCZ5_9MARC</name>
<sequence>MPLRISPASPADGDDQITNEAGSSQQQGNSGQKTRAKTGKPGSMIGAIGTLRHGPGRPQRLTDPESHSAKGGTATSRRVANDRL</sequence>
<dbReference type="AlphaFoldDB" id="A0ABD3HCZ5"/>
<protein>
    <submittedName>
        <fullName evidence="2">Uncharacterized protein</fullName>
    </submittedName>
</protein>
<comment type="caution">
    <text evidence="2">The sequence shown here is derived from an EMBL/GenBank/DDBJ whole genome shotgun (WGS) entry which is preliminary data.</text>
</comment>
<accession>A0ABD3HCZ5</accession>
<dbReference type="EMBL" id="JBJQOH010000004">
    <property type="protein sequence ID" value="KAL3688741.1"/>
    <property type="molecule type" value="Genomic_DNA"/>
</dbReference>
<feature type="region of interest" description="Disordered" evidence="1">
    <location>
        <begin position="1"/>
        <end position="84"/>
    </location>
</feature>
<reference evidence="2 3" key="1">
    <citation type="submission" date="2024-09" db="EMBL/GenBank/DDBJ databases">
        <title>Chromosome-scale assembly of Riccia sorocarpa.</title>
        <authorList>
            <person name="Paukszto L."/>
        </authorList>
    </citation>
    <scope>NUCLEOTIDE SEQUENCE [LARGE SCALE GENOMIC DNA]</scope>
    <source>
        <strain evidence="2">LP-2024</strain>
        <tissue evidence="2">Aerial parts of the thallus</tissue>
    </source>
</reference>
<evidence type="ECO:0000313" key="2">
    <source>
        <dbReference type="EMBL" id="KAL3688741.1"/>
    </source>
</evidence>